<keyword evidence="4" id="KW-1185">Reference proteome</keyword>
<evidence type="ECO:0000313" key="3">
    <source>
        <dbReference type="EMBL" id="QDP95382.1"/>
    </source>
</evidence>
<sequence>MSAASPRVAVIGAGGIGRVHLNAYQQAGADLVAVADLDAAAAEAAAASYDITGFDNAGTMLDQIRPDLVSICTPPARHAELAIEALTAGVAVLCEKPMACTVAECAAIEAAAYESGSLLSVGFCHRFQPEIEAMRAAIRSGRIGTVLTYRNVFEGPLDGVEARWFSQTELSGGGVLMDTCVHSVDLFRFLIGEIDQVRAITATTASDRGPALAVEDSAQLTLRSTTGVLGAIEASWRVAPGEATVTVCGSQGRLQLDYSTLTLTQTDPDGNGSALEVITGDRFVRQARHVLECVAEGRQPQVTGADGARAIAVLSDAYASATDSVISKEK</sequence>
<feature type="domain" description="GFO/IDH/MocA-like oxidoreductase" evidence="2">
    <location>
        <begin position="132"/>
        <end position="254"/>
    </location>
</feature>
<dbReference type="AlphaFoldDB" id="A0A516PW70"/>
<name>A0A516PW70_9ACTN</name>
<dbReference type="InterPro" id="IPR055170">
    <property type="entry name" value="GFO_IDH_MocA-like_dom"/>
</dbReference>
<dbReference type="Proteomes" id="UP000319263">
    <property type="component" value="Chromosome"/>
</dbReference>
<dbReference type="Pfam" id="PF01408">
    <property type="entry name" value="GFO_IDH_MocA"/>
    <property type="match status" value="1"/>
</dbReference>
<dbReference type="InterPro" id="IPR036291">
    <property type="entry name" value="NAD(P)-bd_dom_sf"/>
</dbReference>
<dbReference type="SUPFAM" id="SSF51735">
    <property type="entry name" value="NAD(P)-binding Rossmann-fold domains"/>
    <property type="match status" value="1"/>
</dbReference>
<dbReference type="RefSeq" id="WP_143985355.1">
    <property type="nucleotide sequence ID" value="NZ_CP041692.1"/>
</dbReference>
<evidence type="ECO:0000259" key="1">
    <source>
        <dbReference type="Pfam" id="PF01408"/>
    </source>
</evidence>
<feature type="domain" description="Gfo/Idh/MocA-like oxidoreductase N-terminal" evidence="1">
    <location>
        <begin position="7"/>
        <end position="123"/>
    </location>
</feature>
<dbReference type="PANTHER" id="PTHR43249">
    <property type="entry name" value="UDP-N-ACETYL-2-AMINO-2-DEOXY-D-GLUCURONATE OXIDASE"/>
    <property type="match status" value="1"/>
</dbReference>
<gene>
    <name evidence="3" type="ORF">FOE78_05145</name>
</gene>
<dbReference type="KEGG" id="mik:FOE78_05145"/>
<dbReference type="SUPFAM" id="SSF55347">
    <property type="entry name" value="Glyceraldehyde-3-phosphate dehydrogenase-like, C-terminal domain"/>
    <property type="match status" value="1"/>
</dbReference>
<proteinExistence type="predicted"/>
<dbReference type="Gene3D" id="3.40.50.720">
    <property type="entry name" value="NAD(P)-binding Rossmann-like Domain"/>
    <property type="match status" value="1"/>
</dbReference>
<dbReference type="EMBL" id="CP041692">
    <property type="protein sequence ID" value="QDP95382.1"/>
    <property type="molecule type" value="Genomic_DNA"/>
</dbReference>
<accession>A0A516PW70</accession>
<dbReference type="Pfam" id="PF22725">
    <property type="entry name" value="GFO_IDH_MocA_C3"/>
    <property type="match status" value="1"/>
</dbReference>
<dbReference type="GO" id="GO:0000166">
    <property type="term" value="F:nucleotide binding"/>
    <property type="evidence" value="ECO:0007669"/>
    <property type="project" value="InterPro"/>
</dbReference>
<evidence type="ECO:0000313" key="4">
    <source>
        <dbReference type="Proteomes" id="UP000319263"/>
    </source>
</evidence>
<dbReference type="OrthoDB" id="256869at2"/>
<protein>
    <submittedName>
        <fullName evidence="3">Gfo/Idh/MocA family oxidoreductase</fullName>
    </submittedName>
</protein>
<organism evidence="3 4">
    <name type="scientific">Microlunatus elymi</name>
    <dbReference type="NCBI Taxonomy" id="2596828"/>
    <lineage>
        <taxon>Bacteria</taxon>
        <taxon>Bacillati</taxon>
        <taxon>Actinomycetota</taxon>
        <taxon>Actinomycetes</taxon>
        <taxon>Propionibacteriales</taxon>
        <taxon>Propionibacteriaceae</taxon>
        <taxon>Microlunatus</taxon>
    </lineage>
</organism>
<dbReference type="InterPro" id="IPR052515">
    <property type="entry name" value="Gfo/Idh/MocA_Oxidoreductase"/>
</dbReference>
<dbReference type="InterPro" id="IPR000683">
    <property type="entry name" value="Gfo/Idh/MocA-like_OxRdtase_N"/>
</dbReference>
<evidence type="ECO:0000259" key="2">
    <source>
        <dbReference type="Pfam" id="PF22725"/>
    </source>
</evidence>
<dbReference type="Gene3D" id="3.30.360.10">
    <property type="entry name" value="Dihydrodipicolinate Reductase, domain 2"/>
    <property type="match status" value="1"/>
</dbReference>
<reference evidence="3 4" key="1">
    <citation type="submission" date="2019-07" db="EMBL/GenBank/DDBJ databases">
        <title>Microlunatus dokdonensis sp. nov. isolated from the rhizospheric soil of the wild plant Elymus tsukushiensis.</title>
        <authorList>
            <person name="Ghim S.-Y."/>
            <person name="Hwang Y.-J."/>
            <person name="Son J.-S."/>
            <person name="Shin J.-H."/>
        </authorList>
    </citation>
    <scope>NUCLEOTIDE SEQUENCE [LARGE SCALE GENOMIC DNA]</scope>
    <source>
        <strain evidence="3 4">KUDC0627</strain>
    </source>
</reference>
<dbReference type="PANTHER" id="PTHR43249:SF1">
    <property type="entry name" value="D-GLUCOSIDE 3-DEHYDROGENASE"/>
    <property type="match status" value="1"/>
</dbReference>